<dbReference type="PANTHER" id="PTHR11487:SF0">
    <property type="entry name" value="S-ACYL FATTY ACID SYNTHASE THIOESTERASE, MEDIUM CHAIN"/>
    <property type="match status" value="1"/>
</dbReference>
<evidence type="ECO:0000259" key="2">
    <source>
        <dbReference type="Pfam" id="PF00975"/>
    </source>
</evidence>
<evidence type="ECO:0000313" key="3">
    <source>
        <dbReference type="EMBL" id="UXI66277.1"/>
    </source>
</evidence>
<keyword evidence="4" id="KW-1185">Reference proteome</keyword>
<organism evidence="3 4">
    <name type="scientific">Tahibacter amnicola</name>
    <dbReference type="NCBI Taxonomy" id="2976241"/>
    <lineage>
        <taxon>Bacteria</taxon>
        <taxon>Pseudomonadati</taxon>
        <taxon>Pseudomonadota</taxon>
        <taxon>Gammaproteobacteria</taxon>
        <taxon>Lysobacterales</taxon>
        <taxon>Rhodanobacteraceae</taxon>
        <taxon>Tahibacter</taxon>
    </lineage>
</organism>
<proteinExistence type="inferred from homology"/>
<dbReference type="Proteomes" id="UP001064632">
    <property type="component" value="Chromosome"/>
</dbReference>
<reference evidence="3" key="1">
    <citation type="submission" date="2022-09" db="EMBL/GenBank/DDBJ databases">
        <title>Tahibacter sp. nov., isolated from a fresh water.</title>
        <authorList>
            <person name="Baek J.H."/>
            <person name="Lee J.K."/>
            <person name="Kim J.M."/>
            <person name="Jeon C.O."/>
        </authorList>
    </citation>
    <scope>NUCLEOTIDE SEQUENCE</scope>
    <source>
        <strain evidence="3">W38</strain>
    </source>
</reference>
<dbReference type="InterPro" id="IPR012223">
    <property type="entry name" value="TEII"/>
</dbReference>
<feature type="domain" description="Thioesterase" evidence="2">
    <location>
        <begin position="19"/>
        <end position="238"/>
    </location>
</feature>
<evidence type="ECO:0000313" key="4">
    <source>
        <dbReference type="Proteomes" id="UP001064632"/>
    </source>
</evidence>
<evidence type="ECO:0000256" key="1">
    <source>
        <dbReference type="ARBA" id="ARBA00007169"/>
    </source>
</evidence>
<dbReference type="PANTHER" id="PTHR11487">
    <property type="entry name" value="THIOESTERASE"/>
    <property type="match status" value="1"/>
</dbReference>
<dbReference type="RefSeq" id="WP_261693261.1">
    <property type="nucleotide sequence ID" value="NZ_CP104694.1"/>
</dbReference>
<comment type="similarity">
    <text evidence="1">Belongs to the thioesterase family.</text>
</comment>
<name>A0ABY6B9P5_9GAMM</name>
<accession>A0ABY6B9P5</accession>
<dbReference type="Pfam" id="PF00975">
    <property type="entry name" value="Thioesterase"/>
    <property type="match status" value="1"/>
</dbReference>
<dbReference type="InterPro" id="IPR001031">
    <property type="entry name" value="Thioesterase"/>
</dbReference>
<dbReference type="EMBL" id="CP104694">
    <property type="protein sequence ID" value="UXI66277.1"/>
    <property type="molecule type" value="Genomic_DNA"/>
</dbReference>
<dbReference type="Gene3D" id="3.40.50.1820">
    <property type="entry name" value="alpha/beta hydrolase"/>
    <property type="match status" value="1"/>
</dbReference>
<sequence>MTSSPFLVTPRPNPTARSRLVVFPYAGGGAAVFYHWLDRLPLDIELSIVRLPGRESLVDTAPFRDSQRAASHIADTLVSSDRRPVACFGHSLGALMAYETVRELRRRGGQLPYLLMLSGRSAAHVPMRREPVFNLPRTAFFAQLVAMGGMPEEMLALPELLEFVEPTLRADLAINDTYQHVIEPPLAVPFVTFAGRQDGDFPESDIARWAELTSLSFRQHAFDGGHFFINTHRDELLRWVVQHVAEYRPPLAGAAQELPELHFV</sequence>
<protein>
    <submittedName>
        <fullName evidence="3">Thioesterase domain-containing protein</fullName>
    </submittedName>
</protein>
<gene>
    <name evidence="3" type="ORF">N4264_16140</name>
</gene>
<dbReference type="SUPFAM" id="SSF53474">
    <property type="entry name" value="alpha/beta-Hydrolases"/>
    <property type="match status" value="1"/>
</dbReference>
<dbReference type="InterPro" id="IPR029058">
    <property type="entry name" value="AB_hydrolase_fold"/>
</dbReference>